<evidence type="ECO:0000256" key="2">
    <source>
        <dbReference type="ARBA" id="ARBA00022801"/>
    </source>
</evidence>
<dbReference type="PANTHER" id="PTHR11717:SF31">
    <property type="entry name" value="LOW MOLECULAR WEIGHT PROTEIN-TYROSINE-PHOSPHATASE ETP-RELATED"/>
    <property type="match status" value="1"/>
</dbReference>
<dbReference type="GO" id="GO:0004725">
    <property type="term" value="F:protein tyrosine phosphatase activity"/>
    <property type="evidence" value="ECO:0007669"/>
    <property type="project" value="InterPro"/>
</dbReference>
<dbReference type="SUPFAM" id="SSF52788">
    <property type="entry name" value="Phosphotyrosine protein phosphatases I"/>
    <property type="match status" value="1"/>
</dbReference>
<organism evidence="6 7">
    <name type="scientific">Bifidobacterium dolichotidis</name>
    <dbReference type="NCBI Taxonomy" id="2306976"/>
    <lineage>
        <taxon>Bacteria</taxon>
        <taxon>Bacillati</taxon>
        <taxon>Actinomycetota</taxon>
        <taxon>Actinomycetes</taxon>
        <taxon>Bifidobacteriales</taxon>
        <taxon>Bifidobacteriaceae</taxon>
        <taxon>Bifidobacterium</taxon>
    </lineage>
</organism>
<dbReference type="InterPro" id="IPR050438">
    <property type="entry name" value="LMW_PTPase"/>
</dbReference>
<dbReference type="InterPro" id="IPR017867">
    <property type="entry name" value="Tyr_phospatase_low_mol_wt"/>
</dbReference>
<keyword evidence="2" id="KW-0378">Hydrolase</keyword>
<protein>
    <submittedName>
        <fullName evidence="6">Protein-tyrosine-phosphatase</fullName>
    </submittedName>
</protein>
<keyword evidence="3" id="KW-0904">Protein phosphatase</keyword>
<evidence type="ECO:0000313" key="7">
    <source>
        <dbReference type="Proteomes" id="UP000287609"/>
    </source>
</evidence>
<dbReference type="RefSeq" id="WP_125962753.1">
    <property type="nucleotide sequence ID" value="NZ_QXGM01000001.1"/>
</dbReference>
<feature type="active site" description="Nucleophile" evidence="4">
    <location>
        <position position="7"/>
    </location>
</feature>
<reference evidence="6 7" key="1">
    <citation type="submission" date="2018-09" db="EMBL/GenBank/DDBJ databases">
        <title>Characterization of the phylogenetic diversity of five novel species belonging to the genus Bifidobacterium.</title>
        <authorList>
            <person name="Lugli G.A."/>
            <person name="Duranti S."/>
            <person name="Milani C."/>
        </authorList>
    </citation>
    <scope>NUCLEOTIDE SEQUENCE [LARGE SCALE GENOMIC DNA]</scope>
    <source>
        <strain evidence="6 7">2036B</strain>
    </source>
</reference>
<dbReference type="Proteomes" id="UP000287609">
    <property type="component" value="Unassembled WGS sequence"/>
</dbReference>
<dbReference type="AlphaFoldDB" id="A0A430FRQ3"/>
<comment type="similarity">
    <text evidence="1">Belongs to the low molecular weight phosphotyrosine protein phosphatase family.</text>
</comment>
<evidence type="ECO:0000256" key="3">
    <source>
        <dbReference type="ARBA" id="ARBA00022912"/>
    </source>
</evidence>
<dbReference type="Pfam" id="PF01451">
    <property type="entry name" value="LMWPc"/>
    <property type="match status" value="1"/>
</dbReference>
<gene>
    <name evidence="6" type="ORF">D2E26_0086</name>
</gene>
<dbReference type="Gene3D" id="3.40.50.2300">
    <property type="match status" value="1"/>
</dbReference>
<dbReference type="EMBL" id="QXGM01000001">
    <property type="protein sequence ID" value="RSX55523.1"/>
    <property type="molecule type" value="Genomic_DNA"/>
</dbReference>
<dbReference type="SMART" id="SM00226">
    <property type="entry name" value="LMWPc"/>
    <property type="match status" value="1"/>
</dbReference>
<evidence type="ECO:0000313" key="6">
    <source>
        <dbReference type="EMBL" id="RSX55523.1"/>
    </source>
</evidence>
<dbReference type="InterPro" id="IPR023485">
    <property type="entry name" value="Ptyr_pPase"/>
</dbReference>
<dbReference type="PANTHER" id="PTHR11717">
    <property type="entry name" value="LOW MOLECULAR WEIGHT PROTEIN TYROSINE PHOSPHATASE"/>
    <property type="match status" value="1"/>
</dbReference>
<proteinExistence type="inferred from homology"/>
<evidence type="ECO:0000256" key="4">
    <source>
        <dbReference type="PIRSR" id="PIRSR617867-1"/>
    </source>
</evidence>
<sequence length="180" mass="19861">MKVLFVCTGNICRSPMGELLFPHFFSDPNLIVDSAGTNGLDAHPIDPSSAQLLTTDGIDSSSFRSKRLTPQLARSADLIFCFSAHQRSEIIQRNPTVARRTVVLTDFANMCNYCATHNLITGDSLEERFDSVLANASLIRPMLPHAQDIADPYQREFEAFKTAHAQINEALATIAHAIDQ</sequence>
<dbReference type="InterPro" id="IPR036196">
    <property type="entry name" value="Ptyr_pPase_sf"/>
</dbReference>
<keyword evidence="7" id="KW-1185">Reference proteome</keyword>
<feature type="active site" description="Nucleophile" evidence="4">
    <location>
        <position position="13"/>
    </location>
</feature>
<evidence type="ECO:0000259" key="5">
    <source>
        <dbReference type="SMART" id="SM00226"/>
    </source>
</evidence>
<evidence type="ECO:0000256" key="1">
    <source>
        <dbReference type="ARBA" id="ARBA00011063"/>
    </source>
</evidence>
<accession>A0A430FRQ3</accession>
<dbReference type="PRINTS" id="PR00719">
    <property type="entry name" value="LMWPTPASE"/>
</dbReference>
<comment type="caution">
    <text evidence="6">The sequence shown here is derived from an EMBL/GenBank/DDBJ whole genome shotgun (WGS) entry which is preliminary data.</text>
</comment>
<dbReference type="OrthoDB" id="9784339at2"/>
<feature type="domain" description="Phosphotyrosine protein phosphatase I" evidence="5">
    <location>
        <begin position="1"/>
        <end position="177"/>
    </location>
</feature>
<name>A0A430FRQ3_9BIFI</name>